<feature type="region of interest" description="Disordered" evidence="1">
    <location>
        <begin position="493"/>
        <end position="528"/>
    </location>
</feature>
<protein>
    <recommendedName>
        <fullName evidence="2">Amidase domain-containing protein</fullName>
    </recommendedName>
</protein>
<feature type="compositionally biased region" description="Basic and acidic residues" evidence="1">
    <location>
        <begin position="518"/>
        <end position="528"/>
    </location>
</feature>
<dbReference type="OrthoDB" id="566138at2759"/>
<name>S9UVX0_9TRYP</name>
<dbReference type="Pfam" id="PF01425">
    <property type="entry name" value="Amidase"/>
    <property type="match status" value="1"/>
</dbReference>
<dbReference type="Proteomes" id="UP000015354">
    <property type="component" value="Unassembled WGS sequence"/>
</dbReference>
<comment type="caution">
    <text evidence="3">The sequence shown here is derived from an EMBL/GenBank/DDBJ whole genome shotgun (WGS) entry which is preliminary data.</text>
</comment>
<dbReference type="SUPFAM" id="SSF75304">
    <property type="entry name" value="Amidase signature (AS) enzymes"/>
    <property type="match status" value="1"/>
</dbReference>
<dbReference type="PANTHER" id="PTHR43372">
    <property type="entry name" value="FATTY-ACID AMIDE HYDROLASE"/>
    <property type="match status" value="1"/>
</dbReference>
<proteinExistence type="predicted"/>
<dbReference type="GO" id="GO:0012505">
    <property type="term" value="C:endomembrane system"/>
    <property type="evidence" value="ECO:0007669"/>
    <property type="project" value="TreeGrafter"/>
</dbReference>
<gene>
    <name evidence="3" type="ORF">STCU_09828</name>
</gene>
<dbReference type="InterPro" id="IPR052739">
    <property type="entry name" value="FAAH2"/>
</dbReference>
<accession>S9UVX0</accession>
<dbReference type="InterPro" id="IPR036928">
    <property type="entry name" value="AS_sf"/>
</dbReference>
<keyword evidence="4" id="KW-1185">Reference proteome</keyword>
<sequence length="593" mass="65691">MPTAKAPSPSWTVVSTYIDHIRRVNPYLNIIVFECFDEAMEAAVAADATYAAWRAAVARHPRGGGRPPPPPSWLLGVPCTIKECMQCRGCPNTSGQPFREHVISTTDSPVVKNFRAAGAIILGVTNTSELCMWYESSNYVFGISCNPFDTRCLVGGSSGGEGAAAGAAFSAFSLGSDIGGSIRMPAFFNGVYGHKASPHYISNRGQHPGARASANHYMATGPISRFVEDIIPLCKVAAEGGFGMDINEFPPCSPLDQIVDLRQIAAAGGAAPRRLRVYAIEDFGIPGIHVSESERRAVHKAAEALRTHYMADVTYINVRDTARCTGGALPDVFKPFAKILSMWASALTSDPTEAKFCDLMAEGHPVDPAVGYARVNWFQELFRWMGGRSRHTLPAITLCIMETLELLLPSWMTISKMGIIIPFKEQLETLLHEDGILLCPTFPAPAPRHHYCFWNPLQFQYTAAFNVLRLPATAVPVWLTADEARPEADPIRYSSHQHHHQHHHHHHNHNHHHHHHHTREEEPRSVLEREDRAVTIEDERRFDLPPDFHLPKGIQIVSASFQDELCVSTAVALRELLGGYRYPPWAQLEGVDY</sequence>
<feature type="compositionally biased region" description="Basic residues" evidence="1">
    <location>
        <begin position="495"/>
        <end position="517"/>
    </location>
</feature>
<organism evidence="3 4">
    <name type="scientific">Strigomonas culicis</name>
    <dbReference type="NCBI Taxonomy" id="28005"/>
    <lineage>
        <taxon>Eukaryota</taxon>
        <taxon>Discoba</taxon>
        <taxon>Euglenozoa</taxon>
        <taxon>Kinetoplastea</taxon>
        <taxon>Metakinetoplastina</taxon>
        <taxon>Trypanosomatida</taxon>
        <taxon>Trypanosomatidae</taxon>
        <taxon>Strigomonadinae</taxon>
        <taxon>Strigomonas</taxon>
    </lineage>
</organism>
<evidence type="ECO:0000256" key="1">
    <source>
        <dbReference type="SAM" id="MobiDB-lite"/>
    </source>
</evidence>
<reference evidence="3 4" key="1">
    <citation type="journal article" date="2013" name="PLoS ONE">
        <title>Predicting the Proteins of Angomonas deanei, Strigomonas culicis and Their Respective Endosymbionts Reveals New Aspects of the Trypanosomatidae Family.</title>
        <authorList>
            <person name="Motta M.C."/>
            <person name="Martins A.C."/>
            <person name="de Souza S.S."/>
            <person name="Catta-Preta C.M."/>
            <person name="Silva R."/>
            <person name="Klein C.C."/>
            <person name="de Almeida L.G."/>
            <person name="de Lima Cunha O."/>
            <person name="Ciapina L.P."/>
            <person name="Brocchi M."/>
            <person name="Colabardini A.C."/>
            <person name="de Araujo Lima B."/>
            <person name="Machado C.R."/>
            <person name="de Almeida Soares C.M."/>
            <person name="Probst C.M."/>
            <person name="de Menezes C.B."/>
            <person name="Thompson C.E."/>
            <person name="Bartholomeu D.C."/>
            <person name="Gradia D.F."/>
            <person name="Pavoni D.P."/>
            <person name="Grisard E.C."/>
            <person name="Fantinatti-Garboggini F."/>
            <person name="Marchini F.K."/>
            <person name="Rodrigues-Luiz G.F."/>
            <person name="Wagner G."/>
            <person name="Goldman G.H."/>
            <person name="Fietto J.L."/>
            <person name="Elias M.C."/>
            <person name="Goldman M.H."/>
            <person name="Sagot M.F."/>
            <person name="Pereira M."/>
            <person name="Stoco P.H."/>
            <person name="de Mendonca-Neto R.P."/>
            <person name="Teixeira S.M."/>
            <person name="Maciel T.E."/>
            <person name="de Oliveira Mendes T.A."/>
            <person name="Urmenyi T.P."/>
            <person name="de Souza W."/>
            <person name="Schenkman S."/>
            <person name="de Vasconcelos A.T."/>
        </authorList>
    </citation>
    <scope>NUCLEOTIDE SEQUENCE [LARGE SCALE GENOMIC DNA]</scope>
</reference>
<feature type="domain" description="Amidase" evidence="2">
    <location>
        <begin position="13"/>
        <end position="308"/>
    </location>
</feature>
<evidence type="ECO:0000313" key="4">
    <source>
        <dbReference type="Proteomes" id="UP000015354"/>
    </source>
</evidence>
<dbReference type="EMBL" id="ATMH01009828">
    <property type="protein sequence ID" value="EPY18661.1"/>
    <property type="molecule type" value="Genomic_DNA"/>
</dbReference>
<dbReference type="Gene3D" id="3.90.1300.10">
    <property type="entry name" value="Amidase signature (AS) domain"/>
    <property type="match status" value="1"/>
</dbReference>
<evidence type="ECO:0000313" key="3">
    <source>
        <dbReference type="EMBL" id="EPY18661.1"/>
    </source>
</evidence>
<dbReference type="PANTHER" id="PTHR43372:SF4">
    <property type="entry name" value="FATTY-ACID AMIDE HYDROLASE 2"/>
    <property type="match status" value="1"/>
</dbReference>
<dbReference type="InterPro" id="IPR023631">
    <property type="entry name" value="Amidase_dom"/>
</dbReference>
<dbReference type="AlphaFoldDB" id="S9UVX0"/>
<evidence type="ECO:0000259" key="2">
    <source>
        <dbReference type="Pfam" id="PF01425"/>
    </source>
</evidence>